<proteinExistence type="predicted"/>
<keyword evidence="1" id="KW-0812">Transmembrane</keyword>
<name>A0A5C4T4M3_9BACL</name>
<evidence type="ECO:0000256" key="1">
    <source>
        <dbReference type="SAM" id="Phobius"/>
    </source>
</evidence>
<dbReference type="OrthoDB" id="9922582at2"/>
<dbReference type="AlphaFoldDB" id="A0A5C4T4M3"/>
<protein>
    <submittedName>
        <fullName evidence="2">Uncharacterized protein</fullName>
    </submittedName>
</protein>
<keyword evidence="1" id="KW-1133">Transmembrane helix</keyword>
<sequence length="66" mass="7734">MLIPTDVPLAVVVVLVAVNFTLCTILEIRFRRKIRLGLIEEHRYTPRQLEEFRRIRDKMEAKGGRG</sequence>
<evidence type="ECO:0000313" key="2">
    <source>
        <dbReference type="EMBL" id="TNJ64028.1"/>
    </source>
</evidence>
<feature type="transmembrane region" description="Helical" evidence="1">
    <location>
        <begin position="6"/>
        <end position="26"/>
    </location>
</feature>
<dbReference type="RefSeq" id="WP_139604432.1">
    <property type="nucleotide sequence ID" value="NZ_VDCQ01000034.1"/>
</dbReference>
<comment type="caution">
    <text evidence="2">The sequence shown here is derived from an EMBL/GenBank/DDBJ whole genome shotgun (WGS) entry which is preliminary data.</text>
</comment>
<dbReference type="Proteomes" id="UP000307943">
    <property type="component" value="Unassembled WGS sequence"/>
</dbReference>
<dbReference type="EMBL" id="VDCQ01000034">
    <property type="protein sequence ID" value="TNJ64028.1"/>
    <property type="molecule type" value="Genomic_DNA"/>
</dbReference>
<keyword evidence="1" id="KW-0472">Membrane</keyword>
<organism evidence="2 3">
    <name type="scientific">Paenibacillus hemerocallicola</name>
    <dbReference type="NCBI Taxonomy" id="1172614"/>
    <lineage>
        <taxon>Bacteria</taxon>
        <taxon>Bacillati</taxon>
        <taxon>Bacillota</taxon>
        <taxon>Bacilli</taxon>
        <taxon>Bacillales</taxon>
        <taxon>Paenibacillaceae</taxon>
        <taxon>Paenibacillus</taxon>
    </lineage>
</organism>
<gene>
    <name evidence="2" type="ORF">FE784_22225</name>
</gene>
<accession>A0A5C4T4M3</accession>
<evidence type="ECO:0000313" key="3">
    <source>
        <dbReference type="Proteomes" id="UP000307943"/>
    </source>
</evidence>
<keyword evidence="3" id="KW-1185">Reference proteome</keyword>
<reference evidence="2 3" key="1">
    <citation type="submission" date="2019-05" db="EMBL/GenBank/DDBJ databases">
        <title>We sequenced the genome of Paenibacillus hemerocallicola KCTC 33185 for further insight into its adaptation and study the phylogeny of Paenibacillus.</title>
        <authorList>
            <person name="Narsing Rao M.P."/>
        </authorList>
    </citation>
    <scope>NUCLEOTIDE SEQUENCE [LARGE SCALE GENOMIC DNA]</scope>
    <source>
        <strain evidence="2 3">KCTC 33185</strain>
    </source>
</reference>